<protein>
    <submittedName>
        <fullName evidence="1">Uncharacterized protein</fullName>
    </submittedName>
</protein>
<keyword evidence="2" id="KW-1185">Reference proteome</keyword>
<proteinExistence type="predicted"/>
<organism evidence="1 2">
    <name type="scientific">Thanatephorus cucumeris (strain AG1-IB / isolate 7/3/14)</name>
    <name type="common">Lettuce bottom rot fungus</name>
    <name type="synonym">Rhizoctonia solani</name>
    <dbReference type="NCBI Taxonomy" id="1108050"/>
    <lineage>
        <taxon>Eukaryota</taxon>
        <taxon>Fungi</taxon>
        <taxon>Dikarya</taxon>
        <taxon>Basidiomycota</taxon>
        <taxon>Agaricomycotina</taxon>
        <taxon>Agaricomycetes</taxon>
        <taxon>Cantharellales</taxon>
        <taxon>Ceratobasidiaceae</taxon>
        <taxon>Rhizoctonia</taxon>
        <taxon>Rhizoctonia solani AG-1</taxon>
    </lineage>
</organism>
<name>A0A0B7G2N0_THACB</name>
<evidence type="ECO:0000313" key="2">
    <source>
        <dbReference type="Proteomes" id="UP000059188"/>
    </source>
</evidence>
<dbReference type="AlphaFoldDB" id="A0A0B7G2N0"/>
<evidence type="ECO:0000313" key="1">
    <source>
        <dbReference type="EMBL" id="CEL63369.1"/>
    </source>
</evidence>
<dbReference type="EMBL" id="LN679179">
    <property type="protein sequence ID" value="CEL63369.1"/>
    <property type="molecule type" value="Genomic_DNA"/>
</dbReference>
<dbReference type="Proteomes" id="UP000059188">
    <property type="component" value="Unassembled WGS sequence"/>
</dbReference>
<sequence>MKGWTASTERKYVWVIGFKCYQNDIAAWVVSPKHRSSHGYECISGLVPSPVSPCSFLSLTQMSLAYAPFQPNHRPIEDTHAFGNFSLVEKAVAMSQYKPCFSVYVSAAAILSHVSGCETST</sequence>
<accession>A0A0B7G2N0</accession>
<reference evidence="1 2" key="1">
    <citation type="submission" date="2014-11" db="EMBL/GenBank/DDBJ databases">
        <authorList>
            <person name="Wibberg Daniel"/>
        </authorList>
    </citation>
    <scope>NUCLEOTIDE SEQUENCE [LARGE SCALE GENOMIC DNA]</scope>
    <source>
        <strain evidence="1">Rhizoctonia solani AG1-IB 7/3/14</strain>
    </source>
</reference>
<gene>
    <name evidence="1" type="ORF">RSOLAG1IB_10705</name>
</gene>